<feature type="region of interest" description="Disordered" evidence="1">
    <location>
        <begin position="12"/>
        <end position="35"/>
    </location>
</feature>
<proteinExistence type="predicted"/>
<evidence type="ECO:0000256" key="1">
    <source>
        <dbReference type="SAM" id="MobiDB-lite"/>
    </source>
</evidence>
<dbReference type="EMBL" id="PSUL01000045">
    <property type="protein sequence ID" value="PPF10361.1"/>
    <property type="molecule type" value="Genomic_DNA"/>
</dbReference>
<organism evidence="2 3">
    <name type="scientific">Rathayibacter rathayi</name>
    <name type="common">Corynebacterium rathayi</name>
    <dbReference type="NCBI Taxonomy" id="33887"/>
    <lineage>
        <taxon>Bacteria</taxon>
        <taxon>Bacillati</taxon>
        <taxon>Actinomycetota</taxon>
        <taxon>Actinomycetes</taxon>
        <taxon>Micrococcales</taxon>
        <taxon>Microbacteriaceae</taxon>
        <taxon>Rathayibacter</taxon>
    </lineage>
</organism>
<dbReference type="Proteomes" id="UP000237881">
    <property type="component" value="Unassembled WGS sequence"/>
</dbReference>
<gene>
    <name evidence="2" type="ORF">C5C04_13420</name>
</gene>
<accession>A0ABD6W5B6</accession>
<evidence type="ECO:0000313" key="2">
    <source>
        <dbReference type="EMBL" id="PPF10361.1"/>
    </source>
</evidence>
<protein>
    <submittedName>
        <fullName evidence="2">Uncharacterized protein</fullName>
    </submittedName>
</protein>
<reference evidence="2 3" key="1">
    <citation type="submission" date="2018-02" db="EMBL/GenBank/DDBJ databases">
        <title>Bacteriophage NCPPB3778 and a type I-E CRISPR drive the evolution of the US Biological Select Agent, Rathayibacter toxicus.</title>
        <authorList>
            <person name="Davis E.W.II."/>
            <person name="Tabima J.F."/>
            <person name="Weisberg A.J."/>
            <person name="Lopes L.D."/>
            <person name="Wiseman M.S."/>
            <person name="Wiseman M.S."/>
            <person name="Pupko T."/>
            <person name="Belcher M.S."/>
            <person name="Sechler A.J."/>
            <person name="Tancos M.A."/>
            <person name="Schroeder B.K."/>
            <person name="Murray T.D."/>
            <person name="Luster D.G."/>
            <person name="Schneider W.L."/>
            <person name="Rogers E."/>
            <person name="Andreote F.D."/>
            <person name="Grunwald N.J."/>
            <person name="Putnam M.L."/>
            <person name="Chang J.H."/>
        </authorList>
    </citation>
    <scope>NUCLEOTIDE SEQUENCE [LARGE SCALE GENOMIC DNA]</scope>
    <source>
        <strain evidence="2 3">AY1I9</strain>
    </source>
</reference>
<comment type="caution">
    <text evidence="2">The sequence shown here is derived from an EMBL/GenBank/DDBJ whole genome shotgun (WGS) entry which is preliminary data.</text>
</comment>
<dbReference type="RefSeq" id="WP_104262216.1">
    <property type="nucleotide sequence ID" value="NZ_PSUF01000009.1"/>
</dbReference>
<dbReference type="AlphaFoldDB" id="A0ABD6W5B6"/>
<sequence length="81" mass="8865">MRLDTVDRARPALRALRVGRPGPPPRRPGATGRERAAARRAALVASALVDFSLERWLAAPDTTLLVDVRTERTRLGALLAR</sequence>
<name>A0ABD6W5B6_RATRA</name>
<evidence type="ECO:0000313" key="3">
    <source>
        <dbReference type="Proteomes" id="UP000237881"/>
    </source>
</evidence>